<proteinExistence type="inferred from homology"/>
<sequence length="175" mass="19089">MAFGEESTSLKGPGFATASNTMDTEKKMQEFIERELKKRLSGEGRADSNDSLDKDKDSDKSLNDTDASKPVVEGNVAFSAAMLTSIPVVDLGVAPKARRDMMLGKLAADDGNKLSSAMNVSASNRFYRGQPSNVKGTQSAESKNGDQKFDRRTMATDDLVMQNFKKRNLPGNKRK</sequence>
<gene>
    <name evidence="5" type="ORF">BCR33DRAFT_715294</name>
</gene>
<keyword evidence="6" id="KW-1185">Reference proteome</keyword>
<evidence type="ECO:0000256" key="1">
    <source>
        <dbReference type="ARBA" id="ARBA00004123"/>
    </source>
</evidence>
<feature type="region of interest" description="Disordered" evidence="4">
    <location>
        <begin position="1"/>
        <end position="71"/>
    </location>
</feature>
<comment type="subcellular location">
    <subcellularLocation>
        <location evidence="1">Nucleus</location>
    </subcellularLocation>
</comment>
<evidence type="ECO:0000256" key="4">
    <source>
        <dbReference type="SAM" id="MobiDB-lite"/>
    </source>
</evidence>
<reference evidence="5 6" key="1">
    <citation type="submission" date="2016-07" db="EMBL/GenBank/DDBJ databases">
        <title>Pervasive Adenine N6-methylation of Active Genes in Fungi.</title>
        <authorList>
            <consortium name="DOE Joint Genome Institute"/>
            <person name="Mondo S.J."/>
            <person name="Dannebaum R.O."/>
            <person name="Kuo R.C."/>
            <person name="Labutti K."/>
            <person name="Haridas S."/>
            <person name="Kuo A."/>
            <person name="Salamov A."/>
            <person name="Ahrendt S.R."/>
            <person name="Lipzen A."/>
            <person name="Sullivan W."/>
            <person name="Andreopoulos W.B."/>
            <person name="Clum A."/>
            <person name="Lindquist E."/>
            <person name="Daum C."/>
            <person name="Ramamoorthy G.K."/>
            <person name="Gryganskyi A."/>
            <person name="Culley D."/>
            <person name="Magnuson J.K."/>
            <person name="James T.Y."/>
            <person name="O'Malley M.A."/>
            <person name="Stajich J.E."/>
            <person name="Spatafora J.W."/>
            <person name="Visel A."/>
            <person name="Grigoriev I.V."/>
        </authorList>
    </citation>
    <scope>NUCLEOTIDE SEQUENCE [LARGE SCALE GENOMIC DNA]</scope>
    <source>
        <strain evidence="5 6">JEL800</strain>
    </source>
</reference>
<feature type="compositionally biased region" description="Polar residues" evidence="4">
    <location>
        <begin position="123"/>
        <end position="142"/>
    </location>
</feature>
<dbReference type="GO" id="GO:0000398">
    <property type="term" value="P:mRNA splicing, via spliceosome"/>
    <property type="evidence" value="ECO:0007669"/>
    <property type="project" value="TreeGrafter"/>
</dbReference>
<dbReference type="EMBL" id="MCGO01000015">
    <property type="protein sequence ID" value="ORY46882.1"/>
    <property type="molecule type" value="Genomic_DNA"/>
</dbReference>
<dbReference type="InterPro" id="IPR010756">
    <property type="entry name" value="Tls1-like"/>
</dbReference>
<feature type="compositionally biased region" description="Polar residues" evidence="4">
    <location>
        <begin position="1"/>
        <end position="10"/>
    </location>
</feature>
<dbReference type="PANTHER" id="PTHR13486">
    <property type="entry name" value="TELOMERE LENGTH AND SILENCING PROTEIN 1 TLS1 FAMILY MEMBER"/>
    <property type="match status" value="1"/>
</dbReference>
<name>A0A1Y2CIP0_9FUNG</name>
<dbReference type="Pfam" id="PF07052">
    <property type="entry name" value="Hep_59"/>
    <property type="match status" value="1"/>
</dbReference>
<evidence type="ECO:0000313" key="6">
    <source>
        <dbReference type="Proteomes" id="UP000193642"/>
    </source>
</evidence>
<dbReference type="AlphaFoldDB" id="A0A1Y2CIP0"/>
<dbReference type="GO" id="GO:0005681">
    <property type="term" value="C:spliceosomal complex"/>
    <property type="evidence" value="ECO:0007669"/>
    <property type="project" value="TreeGrafter"/>
</dbReference>
<comment type="caution">
    <text evidence="5">The sequence shown here is derived from an EMBL/GenBank/DDBJ whole genome shotgun (WGS) entry which is preliminary data.</text>
</comment>
<accession>A0A1Y2CIP0</accession>
<dbReference type="OrthoDB" id="5627at2759"/>
<feature type="compositionally biased region" description="Basic and acidic residues" evidence="4">
    <location>
        <begin position="143"/>
        <end position="155"/>
    </location>
</feature>
<dbReference type="STRING" id="329046.A0A1Y2CIP0"/>
<feature type="region of interest" description="Disordered" evidence="4">
    <location>
        <begin position="123"/>
        <end position="175"/>
    </location>
</feature>
<comment type="similarity">
    <text evidence="2">Belongs to the TLS1 family.</text>
</comment>
<dbReference type="PANTHER" id="PTHR13486:SF2">
    <property type="entry name" value="SPLICING FACTOR C9ORF78"/>
    <property type="match status" value="1"/>
</dbReference>
<protein>
    <submittedName>
        <fullName evidence="5">Uncharacterized protein</fullName>
    </submittedName>
</protein>
<feature type="compositionally biased region" description="Basic residues" evidence="4">
    <location>
        <begin position="164"/>
        <end position="175"/>
    </location>
</feature>
<evidence type="ECO:0000256" key="3">
    <source>
        <dbReference type="ARBA" id="ARBA00023242"/>
    </source>
</evidence>
<organism evidence="5 6">
    <name type="scientific">Rhizoclosmatium globosum</name>
    <dbReference type="NCBI Taxonomy" id="329046"/>
    <lineage>
        <taxon>Eukaryota</taxon>
        <taxon>Fungi</taxon>
        <taxon>Fungi incertae sedis</taxon>
        <taxon>Chytridiomycota</taxon>
        <taxon>Chytridiomycota incertae sedis</taxon>
        <taxon>Chytridiomycetes</taxon>
        <taxon>Chytridiales</taxon>
        <taxon>Chytriomycetaceae</taxon>
        <taxon>Rhizoclosmatium</taxon>
    </lineage>
</organism>
<feature type="compositionally biased region" description="Basic and acidic residues" evidence="4">
    <location>
        <begin position="23"/>
        <end position="67"/>
    </location>
</feature>
<evidence type="ECO:0000256" key="2">
    <source>
        <dbReference type="ARBA" id="ARBA00007643"/>
    </source>
</evidence>
<evidence type="ECO:0000313" key="5">
    <source>
        <dbReference type="EMBL" id="ORY46882.1"/>
    </source>
</evidence>
<dbReference type="Proteomes" id="UP000193642">
    <property type="component" value="Unassembled WGS sequence"/>
</dbReference>
<keyword evidence="3" id="KW-0539">Nucleus</keyword>